<evidence type="ECO:0000313" key="2">
    <source>
        <dbReference type="EMBL" id="ABF57469.1"/>
    </source>
</evidence>
<dbReference type="EMBL" id="DQ499600">
    <property type="protein sequence ID" value="ABF57468.1"/>
    <property type="molecule type" value="Genomic_DNA"/>
</dbReference>
<dbReference type="RefSeq" id="YP_001468918.1">
    <property type="nucleotide sequence ID" value="NC_009816.1"/>
</dbReference>
<dbReference type="GeneID" id="5745528"/>
<dbReference type="EMBL" id="DQ499600">
    <property type="protein sequence ID" value="ABF57470.1"/>
    <property type="molecule type" value="Genomic_DNA"/>
</dbReference>
<evidence type="ECO:0000313" key="3">
    <source>
        <dbReference type="EMBL" id="ABF57470.1"/>
    </source>
</evidence>
<evidence type="ECO:0000313" key="4">
    <source>
        <dbReference type="Proteomes" id="UP000002414"/>
    </source>
</evidence>
<proteinExistence type="predicted"/>
<accession>A7IY85</accession>
<dbReference type="EMBL" id="DQ499600">
    <property type="protein sequence ID" value="ABF57469.1"/>
    <property type="molecule type" value="Genomic_DNA"/>
</dbReference>
<dbReference type="Proteomes" id="UP000002414">
    <property type="component" value="Segment"/>
</dbReference>
<dbReference type="KEGG" id="vg:5745528"/>
<dbReference type="KEGG" id="vg:5745469"/>
<evidence type="ECO:0000313" key="1">
    <source>
        <dbReference type="EMBL" id="ABF57468.1"/>
    </source>
</evidence>
<dbReference type="GeneID" id="5745469"/>
<name>A7IY85_9CAUD</name>
<reference evidence="1" key="1">
    <citation type="submission" date="2006-04" db="EMBL/GenBank/DDBJ databases">
        <authorList>
            <person name="Chen C.-L."/>
            <person name="Pan T.-Y."/>
            <person name="Chen C.-C."/>
            <person name="Hung L.-Y."/>
            <person name="Chiu K.-R."/>
            <person name="Sheu C.-S."/>
            <person name="Hu H.-Y."/>
            <person name="Hsu W.-H."/>
        </authorList>
    </citation>
    <scope>NUCLEOTIDE SEQUENCE</scope>
</reference>
<dbReference type="RefSeq" id="YP_001468917.1">
    <property type="nucleotide sequence ID" value="NC_009816.1"/>
</dbReference>
<dbReference type="RefSeq" id="YP_001468916.1">
    <property type="nucleotide sequence ID" value="NC_009816.1"/>
</dbReference>
<organism evidence="1 4">
    <name type="scientific">Corynebacterium phage P1201</name>
    <dbReference type="NCBI Taxonomy" id="384848"/>
    <lineage>
        <taxon>Viruses</taxon>
        <taxon>Duplodnaviria</taxon>
        <taxon>Heunggongvirae</taxon>
        <taxon>Uroviricota</taxon>
        <taxon>Caudoviricetes</taxon>
        <taxon>Zierdtviridae</taxon>
        <taxon>Toshachvirinae</taxon>
        <taxon>Chunghsingvirus</taxon>
        <taxon>Chunghsingvirus P1201</taxon>
        <taxon>Corynebacterium virus P1201</taxon>
    </lineage>
</organism>
<reference evidence="1 4" key="2">
    <citation type="journal article" date="2008" name="Virology">
        <title>Genome sequence of the lytic bacteriophage P1201 from Corynebacterium glutamicum NCHU 87078: Evolutionary relationships to phages from Corynebacterineae.</title>
        <authorList>
            <person name="Chen C.L."/>
            <person name="Pan T.Y."/>
            <person name="Kan S.C."/>
            <person name="Kuan Y.C."/>
            <person name="Hong L.Y."/>
            <person name="Chiu K.R."/>
            <person name="Sheu C.S."/>
            <person name="Yang J.S."/>
            <person name="Hsu W.H."/>
            <person name="Hu H.Y."/>
        </authorList>
    </citation>
    <scope>NUCLEOTIDE SEQUENCE</scope>
</reference>
<protein>
    <submittedName>
        <fullName evidence="1">Gp14</fullName>
    </submittedName>
    <submittedName>
        <fullName evidence="2">Gp15</fullName>
    </submittedName>
    <submittedName>
        <fullName evidence="3">Gp16</fullName>
    </submittedName>
</protein>
<keyword evidence="4" id="KW-1185">Reference proteome</keyword>
<dbReference type="KEGG" id="vg:5745434"/>
<dbReference type="GeneID" id="5745434"/>
<sequence>MTVFVRSASHYSALLRVRFLKSSRAEGAPNMTDKTRGDSFCSIC</sequence>